<dbReference type="Proteomes" id="UP001291623">
    <property type="component" value="Unassembled WGS sequence"/>
</dbReference>
<protein>
    <submittedName>
        <fullName evidence="5">Uncharacterized protein</fullName>
    </submittedName>
</protein>
<gene>
    <name evidence="5" type="ORF">RND71_027792</name>
</gene>
<evidence type="ECO:0000256" key="1">
    <source>
        <dbReference type="PROSITE-ProRule" id="PRU00175"/>
    </source>
</evidence>
<keyword evidence="6" id="KW-1185">Reference proteome</keyword>
<dbReference type="EMBL" id="JAVYJV010000015">
    <property type="protein sequence ID" value="KAK4352274.1"/>
    <property type="molecule type" value="Genomic_DNA"/>
</dbReference>
<dbReference type="Pfam" id="PF13519">
    <property type="entry name" value="VWA_2"/>
    <property type="match status" value="1"/>
</dbReference>
<feature type="compositionally biased region" description="Pro residues" evidence="2">
    <location>
        <begin position="306"/>
        <end position="317"/>
    </location>
</feature>
<accession>A0AAE1RH93</accession>
<dbReference type="CDD" id="cd01466">
    <property type="entry name" value="vWA_C3HC4_type"/>
    <property type="match status" value="1"/>
</dbReference>
<dbReference type="Pfam" id="PF25243">
    <property type="entry name" value="WAV3_C"/>
    <property type="match status" value="1"/>
</dbReference>
<feature type="region of interest" description="Disordered" evidence="2">
    <location>
        <begin position="197"/>
        <end position="219"/>
    </location>
</feature>
<evidence type="ECO:0000256" key="2">
    <source>
        <dbReference type="SAM" id="MobiDB-lite"/>
    </source>
</evidence>
<dbReference type="PROSITE" id="PS50089">
    <property type="entry name" value="ZF_RING_2"/>
    <property type="match status" value="1"/>
</dbReference>
<feature type="compositionally biased region" description="Basic and acidic residues" evidence="2">
    <location>
        <begin position="14"/>
        <end position="27"/>
    </location>
</feature>
<evidence type="ECO:0000313" key="5">
    <source>
        <dbReference type="EMBL" id="KAK4352274.1"/>
    </source>
</evidence>
<reference evidence="5" key="1">
    <citation type="submission" date="2023-12" db="EMBL/GenBank/DDBJ databases">
        <title>Genome assembly of Anisodus tanguticus.</title>
        <authorList>
            <person name="Wang Y.-J."/>
        </authorList>
    </citation>
    <scope>NUCLEOTIDE SEQUENCE</scope>
    <source>
        <strain evidence="5">KB-2021</strain>
        <tissue evidence="5">Leaf</tissue>
    </source>
</reference>
<dbReference type="Pfam" id="PF13639">
    <property type="entry name" value="zf-RING_2"/>
    <property type="match status" value="1"/>
</dbReference>
<evidence type="ECO:0000313" key="6">
    <source>
        <dbReference type="Proteomes" id="UP001291623"/>
    </source>
</evidence>
<dbReference type="SMART" id="SM00184">
    <property type="entry name" value="RING"/>
    <property type="match status" value="1"/>
</dbReference>
<dbReference type="Gene3D" id="3.40.50.410">
    <property type="entry name" value="von Willebrand factor, type A domain"/>
    <property type="match status" value="1"/>
</dbReference>
<dbReference type="PROSITE" id="PS50234">
    <property type="entry name" value="VWFA"/>
    <property type="match status" value="1"/>
</dbReference>
<feature type="compositionally biased region" description="Polar residues" evidence="2">
    <location>
        <begin position="108"/>
        <end position="118"/>
    </location>
</feature>
<dbReference type="SUPFAM" id="SSF53300">
    <property type="entry name" value="vWA-like"/>
    <property type="match status" value="1"/>
</dbReference>
<feature type="region of interest" description="Disordered" evidence="2">
    <location>
        <begin position="306"/>
        <end position="325"/>
    </location>
</feature>
<dbReference type="PANTHER" id="PTHR10579:SF55">
    <property type="entry name" value="E3 UBIQUITIN-PROTEIN LIGASE WAV3"/>
    <property type="match status" value="1"/>
</dbReference>
<dbReference type="InterPro" id="IPR051266">
    <property type="entry name" value="CLCR"/>
</dbReference>
<feature type="domain" description="RING-type" evidence="3">
    <location>
        <begin position="133"/>
        <end position="178"/>
    </location>
</feature>
<feature type="compositionally biased region" description="Low complexity" evidence="2">
    <location>
        <begin position="28"/>
        <end position="45"/>
    </location>
</feature>
<keyword evidence="1" id="KW-0479">Metal-binding</keyword>
<dbReference type="InterPro" id="IPR057427">
    <property type="entry name" value="WAV3_C"/>
</dbReference>
<feature type="region of interest" description="Disordered" evidence="2">
    <location>
        <begin position="1"/>
        <end position="118"/>
    </location>
</feature>
<dbReference type="InterPro" id="IPR001841">
    <property type="entry name" value="Znf_RING"/>
</dbReference>
<dbReference type="SMART" id="SM00327">
    <property type="entry name" value="VWA"/>
    <property type="match status" value="1"/>
</dbReference>
<keyword evidence="1" id="KW-0863">Zinc-finger</keyword>
<organism evidence="5 6">
    <name type="scientific">Anisodus tanguticus</name>
    <dbReference type="NCBI Taxonomy" id="243964"/>
    <lineage>
        <taxon>Eukaryota</taxon>
        <taxon>Viridiplantae</taxon>
        <taxon>Streptophyta</taxon>
        <taxon>Embryophyta</taxon>
        <taxon>Tracheophyta</taxon>
        <taxon>Spermatophyta</taxon>
        <taxon>Magnoliopsida</taxon>
        <taxon>eudicotyledons</taxon>
        <taxon>Gunneridae</taxon>
        <taxon>Pentapetalae</taxon>
        <taxon>asterids</taxon>
        <taxon>lamiids</taxon>
        <taxon>Solanales</taxon>
        <taxon>Solanaceae</taxon>
        <taxon>Solanoideae</taxon>
        <taxon>Hyoscyameae</taxon>
        <taxon>Anisodus</taxon>
    </lineage>
</organism>
<dbReference type="Gene3D" id="3.30.40.10">
    <property type="entry name" value="Zinc/RING finger domain, C3HC4 (zinc finger)"/>
    <property type="match status" value="1"/>
</dbReference>
<dbReference type="PANTHER" id="PTHR10579">
    <property type="entry name" value="CALCIUM-ACTIVATED CHLORIDE CHANNEL REGULATOR"/>
    <property type="match status" value="1"/>
</dbReference>
<comment type="caution">
    <text evidence="5">The sequence shown here is derived from an EMBL/GenBank/DDBJ whole genome shotgun (WGS) entry which is preliminary data.</text>
</comment>
<feature type="compositionally biased region" description="Polar residues" evidence="2">
    <location>
        <begin position="60"/>
        <end position="87"/>
    </location>
</feature>
<evidence type="ECO:0000259" key="4">
    <source>
        <dbReference type="PROSITE" id="PS50234"/>
    </source>
</evidence>
<feature type="domain" description="VWFA" evidence="4">
    <location>
        <begin position="335"/>
        <end position="482"/>
    </location>
</feature>
<dbReference type="InterPro" id="IPR013083">
    <property type="entry name" value="Znf_RING/FYVE/PHD"/>
</dbReference>
<evidence type="ECO:0000259" key="3">
    <source>
        <dbReference type="PROSITE" id="PS50089"/>
    </source>
</evidence>
<sequence length="746" mass="83173">MGTGWRRAFCTTIPRDREPQFEDKHAQDSQQQQQEVNNGGQQQIPSPSPSPRSYAKLGFLSSSNPSTPRLRCKTNNKASSNDINSLISPKLHCKTTPKSNTKSPKTFLGSNTSSPRSPFSILKNTLRLSKHSCGVCTQSVKSGQGMAIYTAECSHTFHFPCIASHVRKNSTLVCPVCNSTWKDVPLLAIHRLQQQDSQITHQNQEQESYPNTPNNKKQQTLLPNVKTYYNDDEPLMTKFVPIPEDEEEEEVEEFRGFFVNPISSDQAFTNHRDNNRIIEVSLMPEAAIISVGKTHETYAVVLKIKAPPPPPPPPPSLPKTGSGQFLDPTRRAPIDLVTVLDVSGSMSGAKIQMLKRAMRLVISSLGSVDRLSIVAFSATPTRLLALRRMTPQGQRSARRIIDRLVVSQGTCVGEALRKAQKVLEERRERNPVASIMLLSDGQDEKIQGSNTDNAHNRLSESPRVSSTRFGHIEIPVHSSGFGKKAGYSHEPAEDAFSKCVGGLLSVVIQDLKIQLDFSSGSDPAEVAAVYSYNGRPAVLGSSCVRLGDLYAEEERELLLEVKVPIMTNGSSHHVLSVRCCYKDPVTQEAIYGREHSLLVPRPQAVRSSIPKIERLRNLFITTRAIAESRRLIDHNELSSSMHLLSSARALLIQSGSAFVDEYVRVLEAELTEVQWRKQYQQQIEQQKVIQRQRSNEREMNLFLDENGEPLTPTSAWRAAEKLAKVALMKKSMNRVSDLHGFENARF</sequence>
<dbReference type="InterPro" id="IPR036465">
    <property type="entry name" value="vWFA_dom_sf"/>
</dbReference>
<feature type="compositionally biased region" description="Low complexity" evidence="2">
    <location>
        <begin position="94"/>
        <end position="106"/>
    </location>
</feature>
<dbReference type="AlphaFoldDB" id="A0AAE1RH93"/>
<keyword evidence="1" id="KW-0862">Zinc</keyword>
<name>A0AAE1RH93_9SOLA</name>
<proteinExistence type="predicted"/>
<dbReference type="SUPFAM" id="SSF57850">
    <property type="entry name" value="RING/U-box"/>
    <property type="match status" value="1"/>
</dbReference>
<dbReference type="InterPro" id="IPR002035">
    <property type="entry name" value="VWF_A"/>
</dbReference>
<dbReference type="GO" id="GO:0008270">
    <property type="term" value="F:zinc ion binding"/>
    <property type="evidence" value="ECO:0007669"/>
    <property type="project" value="UniProtKB-KW"/>
</dbReference>